<gene>
    <name evidence="1" type="ORF">QRD43_11700</name>
</gene>
<protein>
    <submittedName>
        <fullName evidence="1">DUF3833 domain-containing protein</fullName>
    </submittedName>
</protein>
<sequence>MNPRLFSSLRPPRRAGHSLSRLGLVGLLGLAGLSGCAGPQVQDYAAEQPTLDLRRYLDGCLQAQGLFTDRAGRVVKRFHVRMEGRWQGEEGTLDEHFTYSDGSTQRRLWRLRHLGEGRYRGQADDVVGEASGAQAGNAFRWAYTLALPVDGRVWHVSLDDWMFLMDERTVLNRSAMSKWGMHLGDVTLVFTKDAPGSTACR</sequence>
<dbReference type="Pfam" id="PF12915">
    <property type="entry name" value="DUF3833"/>
    <property type="match status" value="1"/>
</dbReference>
<reference evidence="1 2" key="1">
    <citation type="submission" date="2023-06" db="EMBL/GenBank/DDBJ databases">
        <title>Pelomonas sp. APW6 16S ribosomal RNA gene genome sequencing and assembly.</title>
        <authorList>
            <person name="Woo H."/>
        </authorList>
    </citation>
    <scope>NUCLEOTIDE SEQUENCE [LARGE SCALE GENOMIC DNA]</scope>
    <source>
        <strain evidence="1 2">APW6</strain>
    </source>
</reference>
<dbReference type="Proteomes" id="UP001238603">
    <property type="component" value="Unassembled WGS sequence"/>
</dbReference>
<organism evidence="1 2">
    <name type="scientific">Roseateles subflavus</name>
    <dbReference type="NCBI Taxonomy" id="3053353"/>
    <lineage>
        <taxon>Bacteria</taxon>
        <taxon>Pseudomonadati</taxon>
        <taxon>Pseudomonadota</taxon>
        <taxon>Betaproteobacteria</taxon>
        <taxon>Burkholderiales</taxon>
        <taxon>Sphaerotilaceae</taxon>
        <taxon>Roseateles</taxon>
    </lineage>
</organism>
<dbReference type="EMBL" id="JASVDS010000003">
    <property type="protein sequence ID" value="MDL5032567.1"/>
    <property type="molecule type" value="Genomic_DNA"/>
</dbReference>
<comment type="caution">
    <text evidence="1">The sequence shown here is derived from an EMBL/GenBank/DDBJ whole genome shotgun (WGS) entry which is preliminary data.</text>
</comment>
<keyword evidence="2" id="KW-1185">Reference proteome</keyword>
<evidence type="ECO:0000313" key="1">
    <source>
        <dbReference type="EMBL" id="MDL5032567.1"/>
    </source>
</evidence>
<proteinExistence type="predicted"/>
<evidence type="ECO:0000313" key="2">
    <source>
        <dbReference type="Proteomes" id="UP001238603"/>
    </source>
</evidence>
<name>A0ABT7LI89_9BURK</name>
<dbReference type="RefSeq" id="WP_285982660.1">
    <property type="nucleotide sequence ID" value="NZ_JASVDS010000003.1"/>
</dbReference>
<accession>A0ABT7LI89</accession>
<dbReference type="InterPro" id="IPR024409">
    <property type="entry name" value="DUF3833"/>
</dbReference>